<dbReference type="AlphaFoldDB" id="A0A4Q9PHP5"/>
<feature type="compositionally biased region" description="Basic residues" evidence="1">
    <location>
        <begin position="105"/>
        <end position="128"/>
    </location>
</feature>
<feature type="region of interest" description="Disordered" evidence="1">
    <location>
        <begin position="1"/>
        <end position="72"/>
    </location>
</feature>
<keyword evidence="3" id="KW-1185">Reference proteome</keyword>
<evidence type="ECO:0000313" key="2">
    <source>
        <dbReference type="EMBL" id="TBU53407.1"/>
    </source>
</evidence>
<reference evidence="2 3" key="1">
    <citation type="submission" date="2019-01" db="EMBL/GenBank/DDBJ databases">
        <title>Draft genome sequences of three monokaryotic isolates of the white-rot basidiomycete fungus Dichomitus squalens.</title>
        <authorList>
            <consortium name="DOE Joint Genome Institute"/>
            <person name="Lopez S.C."/>
            <person name="Andreopoulos B."/>
            <person name="Pangilinan J."/>
            <person name="Lipzen A."/>
            <person name="Riley R."/>
            <person name="Ahrendt S."/>
            <person name="Ng V."/>
            <person name="Barry K."/>
            <person name="Daum C."/>
            <person name="Grigoriev I.V."/>
            <person name="Hilden K.S."/>
            <person name="Makela M.R."/>
            <person name="de Vries R.P."/>
        </authorList>
    </citation>
    <scope>NUCLEOTIDE SEQUENCE [LARGE SCALE GENOMIC DNA]</scope>
    <source>
        <strain evidence="2 3">CBS 464.89</strain>
    </source>
</reference>
<feature type="region of interest" description="Disordered" evidence="1">
    <location>
        <begin position="102"/>
        <end position="142"/>
    </location>
</feature>
<name>A0A4Q9PHP5_9APHY</name>
<dbReference type="EMBL" id="ML145215">
    <property type="protein sequence ID" value="TBU53407.1"/>
    <property type="molecule type" value="Genomic_DNA"/>
</dbReference>
<gene>
    <name evidence="2" type="ORF">BD310DRAFT_938133</name>
</gene>
<dbReference type="Proteomes" id="UP000292082">
    <property type="component" value="Unassembled WGS sequence"/>
</dbReference>
<protein>
    <submittedName>
        <fullName evidence="2">Uncharacterized protein</fullName>
    </submittedName>
</protein>
<proteinExistence type="predicted"/>
<accession>A0A4Q9PHP5</accession>
<organism evidence="2 3">
    <name type="scientific">Dichomitus squalens</name>
    <dbReference type="NCBI Taxonomy" id="114155"/>
    <lineage>
        <taxon>Eukaryota</taxon>
        <taxon>Fungi</taxon>
        <taxon>Dikarya</taxon>
        <taxon>Basidiomycota</taxon>
        <taxon>Agaricomycotina</taxon>
        <taxon>Agaricomycetes</taxon>
        <taxon>Polyporales</taxon>
        <taxon>Polyporaceae</taxon>
        <taxon>Dichomitus</taxon>
    </lineage>
</organism>
<sequence length="190" mass="21625">MHKASSPTLPSSVQHRSLHRGSGTLLTRHDQGERSPQPWPTNSTSRTMLDTHHRQTKVRLSIPQPPPWPQPQLHLQRRQLRRCHPMNRVSDLPHDLHEVQVTNRHLQHARPRIRQTERKRSRRAHHGHAINDDLDNPTPEPGNVQVRERASELFHAAVIQRRTSPGGSVDAGRGGGILLGSRHARPGLLR</sequence>
<evidence type="ECO:0000256" key="1">
    <source>
        <dbReference type="SAM" id="MobiDB-lite"/>
    </source>
</evidence>
<evidence type="ECO:0000313" key="3">
    <source>
        <dbReference type="Proteomes" id="UP000292082"/>
    </source>
</evidence>
<feature type="compositionally biased region" description="Polar residues" evidence="1">
    <location>
        <begin position="1"/>
        <end position="15"/>
    </location>
</feature>